<protein>
    <submittedName>
        <fullName evidence="2">Uncharacterized protein</fullName>
    </submittedName>
</protein>
<organism evidence="2 3">
    <name type="scientific">Sphingomonas jinjuensis</name>
    <dbReference type="NCBI Taxonomy" id="535907"/>
    <lineage>
        <taxon>Bacteria</taxon>
        <taxon>Pseudomonadati</taxon>
        <taxon>Pseudomonadota</taxon>
        <taxon>Alphaproteobacteria</taxon>
        <taxon>Sphingomonadales</taxon>
        <taxon>Sphingomonadaceae</taxon>
        <taxon>Sphingomonas</taxon>
    </lineage>
</organism>
<proteinExistence type="predicted"/>
<name>A0A840FF60_9SPHN</name>
<gene>
    <name evidence="2" type="ORF">GGQ80_003232</name>
</gene>
<dbReference type="AlphaFoldDB" id="A0A840FF60"/>
<evidence type="ECO:0000256" key="1">
    <source>
        <dbReference type="SAM" id="MobiDB-lite"/>
    </source>
</evidence>
<dbReference type="Proteomes" id="UP000529795">
    <property type="component" value="Unassembled WGS sequence"/>
</dbReference>
<reference evidence="2 3" key="1">
    <citation type="submission" date="2020-08" db="EMBL/GenBank/DDBJ databases">
        <title>Genomic Encyclopedia of Type Strains, Phase IV (KMG-IV): sequencing the most valuable type-strain genomes for metagenomic binning, comparative biology and taxonomic classification.</title>
        <authorList>
            <person name="Goeker M."/>
        </authorList>
    </citation>
    <scope>NUCLEOTIDE SEQUENCE [LARGE SCALE GENOMIC DNA]</scope>
    <source>
        <strain evidence="2 3">YC6723</strain>
    </source>
</reference>
<feature type="region of interest" description="Disordered" evidence="1">
    <location>
        <begin position="234"/>
        <end position="276"/>
    </location>
</feature>
<accession>A0A840FF60</accession>
<evidence type="ECO:0000313" key="3">
    <source>
        <dbReference type="Proteomes" id="UP000529795"/>
    </source>
</evidence>
<evidence type="ECO:0000313" key="2">
    <source>
        <dbReference type="EMBL" id="MBB4155312.1"/>
    </source>
</evidence>
<sequence length="290" mass="31219">MLTQLDLSPIRDGMRLRQQGQALENEQSRIQTDQMRLDAQLAEKQAAATRKQQFFDAFAKVSAAPNAAGYNYLRGNFPDFLDPIDAAQKSYRQGGLDVMRNTAGGVISALTANDPQRALTALDDGSKQLAGSDMPADTLTSIRGLVESGKPEQLKAARKLASLALAQASGDRFNEVYSSLNREDREEELHPYRLRQAQGNADYSETRAEFAPADQEAAIAAKRARVANTASIIDRRNRTPIRGAGSGSGSGSGVSSGPRPVKIRPGEAVAQDGQGKLHVARGGKWVEAVR</sequence>
<comment type="caution">
    <text evidence="2">The sequence shown here is derived from an EMBL/GenBank/DDBJ whole genome shotgun (WGS) entry which is preliminary data.</text>
</comment>
<keyword evidence="3" id="KW-1185">Reference proteome</keyword>
<dbReference type="EMBL" id="JACIEV010000011">
    <property type="protein sequence ID" value="MBB4155312.1"/>
    <property type="molecule type" value="Genomic_DNA"/>
</dbReference>
<feature type="compositionally biased region" description="Gly residues" evidence="1">
    <location>
        <begin position="244"/>
        <end position="254"/>
    </location>
</feature>